<evidence type="ECO:0000313" key="2">
    <source>
        <dbReference type="Proteomes" id="UP000821865"/>
    </source>
</evidence>
<evidence type="ECO:0000313" key="1">
    <source>
        <dbReference type="EMBL" id="KAH7953234.1"/>
    </source>
</evidence>
<accession>A0ACB8CVL6</accession>
<gene>
    <name evidence="1" type="ORF">HPB49_006311</name>
</gene>
<keyword evidence="2" id="KW-1185">Reference proteome</keyword>
<name>A0ACB8CVL6_DERSI</name>
<dbReference type="EMBL" id="CM023473">
    <property type="protein sequence ID" value="KAH7953234.1"/>
    <property type="molecule type" value="Genomic_DNA"/>
</dbReference>
<dbReference type="Proteomes" id="UP000821865">
    <property type="component" value="Chromosome 4"/>
</dbReference>
<reference evidence="1" key="1">
    <citation type="submission" date="2020-05" db="EMBL/GenBank/DDBJ databases">
        <title>Large-scale comparative analyses of tick genomes elucidate their genetic diversity and vector capacities.</title>
        <authorList>
            <person name="Jia N."/>
            <person name="Wang J."/>
            <person name="Shi W."/>
            <person name="Du L."/>
            <person name="Sun Y."/>
            <person name="Zhan W."/>
            <person name="Jiang J."/>
            <person name="Wang Q."/>
            <person name="Zhang B."/>
            <person name="Ji P."/>
            <person name="Sakyi L.B."/>
            <person name="Cui X."/>
            <person name="Yuan T."/>
            <person name="Jiang B."/>
            <person name="Yang W."/>
            <person name="Lam T.T.-Y."/>
            <person name="Chang Q."/>
            <person name="Ding S."/>
            <person name="Wang X."/>
            <person name="Zhu J."/>
            <person name="Ruan X."/>
            <person name="Zhao L."/>
            <person name="Wei J."/>
            <person name="Que T."/>
            <person name="Du C."/>
            <person name="Cheng J."/>
            <person name="Dai P."/>
            <person name="Han X."/>
            <person name="Huang E."/>
            <person name="Gao Y."/>
            <person name="Liu J."/>
            <person name="Shao H."/>
            <person name="Ye R."/>
            <person name="Li L."/>
            <person name="Wei W."/>
            <person name="Wang X."/>
            <person name="Wang C."/>
            <person name="Yang T."/>
            <person name="Huo Q."/>
            <person name="Li W."/>
            <person name="Guo W."/>
            <person name="Chen H."/>
            <person name="Zhou L."/>
            <person name="Ni X."/>
            <person name="Tian J."/>
            <person name="Zhou Y."/>
            <person name="Sheng Y."/>
            <person name="Liu T."/>
            <person name="Pan Y."/>
            <person name="Xia L."/>
            <person name="Li J."/>
            <person name="Zhao F."/>
            <person name="Cao W."/>
        </authorList>
    </citation>
    <scope>NUCLEOTIDE SEQUENCE</scope>
    <source>
        <strain evidence="1">Dsil-2018</strain>
    </source>
</reference>
<organism evidence="1 2">
    <name type="scientific">Dermacentor silvarum</name>
    <name type="common">Tick</name>
    <dbReference type="NCBI Taxonomy" id="543639"/>
    <lineage>
        <taxon>Eukaryota</taxon>
        <taxon>Metazoa</taxon>
        <taxon>Ecdysozoa</taxon>
        <taxon>Arthropoda</taxon>
        <taxon>Chelicerata</taxon>
        <taxon>Arachnida</taxon>
        <taxon>Acari</taxon>
        <taxon>Parasitiformes</taxon>
        <taxon>Ixodida</taxon>
        <taxon>Ixodoidea</taxon>
        <taxon>Ixodidae</taxon>
        <taxon>Rhipicephalinae</taxon>
        <taxon>Dermacentor</taxon>
    </lineage>
</organism>
<protein>
    <submittedName>
        <fullName evidence="1">Uncharacterized protein</fullName>
    </submittedName>
</protein>
<proteinExistence type="predicted"/>
<sequence length="413" mass="46018">MPKNEAAVQLTAVDRYIFDALTEASSSLRHSTVVAESLRHVQNLTPSITPSEWLTFLGHHLADVAANVTTKTQILSSTRGLLTAMSYFHEQFEHAELLAHIARSLVASFANLFASRGQKSKPSASDPLVSAANRASCLSQVEDAYGLVLDVNYARSRAYYRSSVDDLLNEMVHSAFDLTSPVSHRGVNARSRLKMLRVDLWPAFREDPLEAMYEGFPDSGRTYFHYVLENRKSIRRKLLESSRDFAKDVSMPSGRYFKYDVFSNRLAVAVGTIARPLFYAHGTRAMNIGGLGLLFAKQLVDVIDAPGVHRVPQGWRVVPNDGADARNTSRGHSKVVRALEIAFASFANAVAYDRDQGHLQERLVSLEEFTGDQLFFITACYNACRWSSQRRISVECAGFRRFVSFATAFGCSK</sequence>
<comment type="caution">
    <text evidence="1">The sequence shown here is derived from an EMBL/GenBank/DDBJ whole genome shotgun (WGS) entry which is preliminary data.</text>
</comment>